<dbReference type="OrthoDB" id="440501at2759"/>
<comment type="caution">
    <text evidence="2">The sequence shown here is derived from an EMBL/GenBank/DDBJ whole genome shotgun (WGS) entry which is preliminary data.</text>
</comment>
<dbReference type="Proteomes" id="UP000604046">
    <property type="component" value="Unassembled WGS sequence"/>
</dbReference>
<feature type="region of interest" description="Disordered" evidence="1">
    <location>
        <begin position="180"/>
        <end position="204"/>
    </location>
</feature>
<protein>
    <submittedName>
        <fullName evidence="2">Uncharacterized protein</fullName>
    </submittedName>
</protein>
<proteinExistence type="predicted"/>
<evidence type="ECO:0000313" key="3">
    <source>
        <dbReference type="Proteomes" id="UP000604046"/>
    </source>
</evidence>
<feature type="compositionally biased region" description="Gly residues" evidence="1">
    <location>
        <begin position="25"/>
        <end position="36"/>
    </location>
</feature>
<accession>A0A812IDX0</accession>
<sequence>MEHGVHKFFTGMEESFSKITRPTWLGGGGGAGGGSGPSRQAPMPPPVVHTKQTRPTPTPSGEDDATMRHHCAALERLVEMGLSPQAAKVAVRHLDSWLVSEDGRSEMAVAEAEATNVGEPILHVHDQVRLEGLVKNKGTNGMIGTLEAYGADSHRWKVRLTDDQVFWIKPKLLRPLKMQRMPLPLPDPSPPEHTTGEDEQAGSESGGAAVIFLGVDGGGHASSSGSNASTRLELDGQIHEIRYGPGQDFESPQDFFAPCRRALREPCETLLQVLEELGGLEGLPLDPTGTLFVALPFCGSSQELPILANFLSTRCLGKRGVAKISILASDVQDWSELGGYWRQKEKYVKRWYERMDLKFCQLDLQGIRHPASSLTFAFHPECTVHRDVWRRILYNVITASTGLCVVGTFNDEEMKVVVGVCQELGRRVQCQRNPYYAVPKPGGTTPPFLNYLILVR</sequence>
<feature type="region of interest" description="Disordered" evidence="1">
    <location>
        <begin position="20"/>
        <end position="65"/>
    </location>
</feature>
<reference evidence="2" key="1">
    <citation type="submission" date="2021-02" db="EMBL/GenBank/DDBJ databases">
        <authorList>
            <person name="Dougan E. K."/>
            <person name="Rhodes N."/>
            <person name="Thang M."/>
            <person name="Chan C."/>
        </authorList>
    </citation>
    <scope>NUCLEOTIDE SEQUENCE</scope>
</reference>
<keyword evidence="3" id="KW-1185">Reference proteome</keyword>
<evidence type="ECO:0000256" key="1">
    <source>
        <dbReference type="SAM" id="MobiDB-lite"/>
    </source>
</evidence>
<evidence type="ECO:0000313" key="2">
    <source>
        <dbReference type="EMBL" id="CAE7033046.1"/>
    </source>
</evidence>
<organism evidence="2 3">
    <name type="scientific">Symbiodinium natans</name>
    <dbReference type="NCBI Taxonomy" id="878477"/>
    <lineage>
        <taxon>Eukaryota</taxon>
        <taxon>Sar</taxon>
        <taxon>Alveolata</taxon>
        <taxon>Dinophyceae</taxon>
        <taxon>Suessiales</taxon>
        <taxon>Symbiodiniaceae</taxon>
        <taxon>Symbiodinium</taxon>
    </lineage>
</organism>
<dbReference type="AlphaFoldDB" id="A0A812IDX0"/>
<gene>
    <name evidence="2" type="ORF">SNAT2548_LOCUS3973</name>
</gene>
<name>A0A812IDX0_9DINO</name>
<dbReference type="EMBL" id="CAJNDS010000242">
    <property type="protein sequence ID" value="CAE7033046.1"/>
    <property type="molecule type" value="Genomic_DNA"/>
</dbReference>